<evidence type="ECO:0008006" key="4">
    <source>
        <dbReference type="Google" id="ProtNLM"/>
    </source>
</evidence>
<reference evidence="2 3" key="1">
    <citation type="submission" date="2019-08" db="EMBL/GenBank/DDBJ databases">
        <authorList>
            <person name="Peeters C."/>
        </authorList>
    </citation>
    <scope>NUCLEOTIDE SEQUENCE [LARGE SCALE GENOMIC DNA]</scope>
    <source>
        <strain evidence="2 3">LMG 31106</strain>
    </source>
</reference>
<name>A0A5E4YB03_9BURK</name>
<dbReference type="OrthoDB" id="9767885at2"/>
<evidence type="ECO:0000313" key="2">
    <source>
        <dbReference type="EMBL" id="VVE45597.1"/>
    </source>
</evidence>
<dbReference type="Gene3D" id="2.130.10.10">
    <property type="entry name" value="YVTN repeat-like/Quinoprotein amine dehydrogenase"/>
    <property type="match status" value="1"/>
</dbReference>
<keyword evidence="1" id="KW-0732">Signal</keyword>
<organism evidence="2 3">
    <name type="scientific">Pandoraea cepalis</name>
    <dbReference type="NCBI Taxonomy" id="2508294"/>
    <lineage>
        <taxon>Bacteria</taxon>
        <taxon>Pseudomonadati</taxon>
        <taxon>Pseudomonadota</taxon>
        <taxon>Betaproteobacteria</taxon>
        <taxon>Burkholderiales</taxon>
        <taxon>Burkholderiaceae</taxon>
        <taxon>Pandoraea</taxon>
    </lineage>
</organism>
<dbReference type="RefSeq" id="WP_094068953.1">
    <property type="nucleotide sequence ID" value="NZ_CABPSL010000024.1"/>
</dbReference>
<dbReference type="SUPFAM" id="SSF110296">
    <property type="entry name" value="Oligoxyloglucan reducing end-specific cellobiohydrolase"/>
    <property type="match status" value="1"/>
</dbReference>
<protein>
    <recommendedName>
        <fullName evidence="4">Glycosyl hydrolase</fullName>
    </recommendedName>
</protein>
<dbReference type="InterPro" id="IPR015943">
    <property type="entry name" value="WD40/YVTN_repeat-like_dom_sf"/>
</dbReference>
<proteinExistence type="predicted"/>
<feature type="signal peptide" evidence="1">
    <location>
        <begin position="1"/>
        <end position="33"/>
    </location>
</feature>
<dbReference type="EMBL" id="CABPSL010000024">
    <property type="protein sequence ID" value="VVE45597.1"/>
    <property type="molecule type" value="Genomic_DNA"/>
</dbReference>
<dbReference type="InterPro" id="IPR054817">
    <property type="entry name" value="Glycosyl_F510_1955-like"/>
</dbReference>
<gene>
    <name evidence="2" type="ORF">PCE31106_04369</name>
</gene>
<dbReference type="AlphaFoldDB" id="A0A5E4YB03"/>
<sequence length="327" mass="35484">MIYNLARLNAARRHALLAALLLGVASVPPLVDAFAATHGDSTLRAQSVSASDFPVMTHIHGLAYSRDGTRLFIATHNGLAVYHAGRWSMAPGAADDLTAIVATEGSLLSSGYSSTSGNAPNRLGLQRSRDNGVTWKALALSDQAALRVMGASYYARAIYVYNDSSNAVLRNQGFFYTQSDGTTWTVATARGVDIASAAHSLAVHPTQPGVVAASTDTGLLISEDFAQHFQHVYGKDFALAAWFDFDGIHIWLSQYLTRSRLTRLRWKDGKDANDVALPMSDEDGIAFICQNPVDFRQIVIATFKRDVYLSDDQGGTWRRIVDRGQAT</sequence>
<evidence type="ECO:0000256" key="1">
    <source>
        <dbReference type="SAM" id="SignalP"/>
    </source>
</evidence>
<dbReference type="NCBIfam" id="NF045728">
    <property type="entry name" value="glycosyl_F510_1955"/>
    <property type="match status" value="1"/>
</dbReference>
<evidence type="ECO:0000313" key="3">
    <source>
        <dbReference type="Proteomes" id="UP000384354"/>
    </source>
</evidence>
<accession>A0A5E4YB03</accession>
<feature type="chain" id="PRO_5022747347" description="Glycosyl hydrolase" evidence="1">
    <location>
        <begin position="34"/>
        <end position="327"/>
    </location>
</feature>
<dbReference type="Proteomes" id="UP000384354">
    <property type="component" value="Unassembled WGS sequence"/>
</dbReference>